<dbReference type="PANTHER" id="PTHR47053:SF1">
    <property type="entry name" value="MUREIN DD-ENDOPEPTIDASE MEPH-RELATED"/>
    <property type="match status" value="1"/>
</dbReference>
<dbReference type="PROSITE" id="PS51935">
    <property type="entry name" value="NLPC_P60"/>
    <property type="match status" value="1"/>
</dbReference>
<name>A0A9D7DYR6_9PROT</name>
<dbReference type="GO" id="GO:0008234">
    <property type="term" value="F:cysteine-type peptidase activity"/>
    <property type="evidence" value="ECO:0007669"/>
    <property type="project" value="UniProtKB-KW"/>
</dbReference>
<dbReference type="PANTHER" id="PTHR47053">
    <property type="entry name" value="MUREIN DD-ENDOPEPTIDASE MEPH-RELATED"/>
    <property type="match status" value="1"/>
</dbReference>
<dbReference type="AlphaFoldDB" id="A0A9D7DYR6"/>
<gene>
    <name evidence="6" type="ORF">IPH26_10465</name>
</gene>
<dbReference type="Gene3D" id="3.90.1720.10">
    <property type="entry name" value="endopeptidase domain like (from Nostoc punctiforme)"/>
    <property type="match status" value="1"/>
</dbReference>
<evidence type="ECO:0000256" key="2">
    <source>
        <dbReference type="ARBA" id="ARBA00022670"/>
    </source>
</evidence>
<feature type="domain" description="NlpC/P60" evidence="5">
    <location>
        <begin position="5"/>
        <end position="129"/>
    </location>
</feature>
<organism evidence="6 7">
    <name type="scientific">Candidatus Methylophosphatis roskildensis</name>
    <dbReference type="NCBI Taxonomy" id="2899263"/>
    <lineage>
        <taxon>Bacteria</taxon>
        <taxon>Pseudomonadati</taxon>
        <taxon>Pseudomonadota</taxon>
        <taxon>Betaproteobacteria</taxon>
        <taxon>Nitrosomonadales</taxon>
        <taxon>Sterolibacteriaceae</taxon>
        <taxon>Candidatus Methylophosphatis</taxon>
    </lineage>
</organism>
<dbReference type="Pfam" id="PF00877">
    <property type="entry name" value="NLPC_P60"/>
    <property type="match status" value="1"/>
</dbReference>
<comment type="caution">
    <text evidence="6">The sequence shown here is derived from an EMBL/GenBank/DDBJ whole genome shotgun (WGS) entry which is preliminary data.</text>
</comment>
<dbReference type="Proteomes" id="UP000807785">
    <property type="component" value="Unassembled WGS sequence"/>
</dbReference>
<dbReference type="InterPro" id="IPR051202">
    <property type="entry name" value="Peptidase_C40"/>
</dbReference>
<comment type="similarity">
    <text evidence="1">Belongs to the peptidase C40 family.</text>
</comment>
<accession>A0A9D7DYR6</accession>
<keyword evidence="2" id="KW-0645">Protease</keyword>
<dbReference type="GO" id="GO:0006508">
    <property type="term" value="P:proteolysis"/>
    <property type="evidence" value="ECO:0007669"/>
    <property type="project" value="UniProtKB-KW"/>
</dbReference>
<keyword evidence="3" id="KW-0378">Hydrolase</keyword>
<dbReference type="InterPro" id="IPR000064">
    <property type="entry name" value="NLP_P60_dom"/>
</dbReference>
<dbReference type="EMBL" id="JADJEV010000003">
    <property type="protein sequence ID" value="MBK6973335.1"/>
    <property type="molecule type" value="Genomic_DNA"/>
</dbReference>
<evidence type="ECO:0000256" key="3">
    <source>
        <dbReference type="ARBA" id="ARBA00022801"/>
    </source>
</evidence>
<keyword evidence="4" id="KW-0788">Thiol protease</keyword>
<evidence type="ECO:0000313" key="6">
    <source>
        <dbReference type="EMBL" id="MBK6973335.1"/>
    </source>
</evidence>
<evidence type="ECO:0000313" key="7">
    <source>
        <dbReference type="Proteomes" id="UP000807785"/>
    </source>
</evidence>
<dbReference type="SUPFAM" id="SSF54001">
    <property type="entry name" value="Cysteine proteinases"/>
    <property type="match status" value="1"/>
</dbReference>
<evidence type="ECO:0000256" key="4">
    <source>
        <dbReference type="ARBA" id="ARBA00022807"/>
    </source>
</evidence>
<sequence>MDRVSSGAHEMALNALSVIGIDYRYGGNDPETGFDCSGMVRHVVRNALGLDLPRTAREMAQIGKRIPLDDLKPGDLVFFNTMRRAFSHVGIYLGDKRFVHAPSTGGQVRIDDMSARYWLARFEGARRLPAEPQL</sequence>
<evidence type="ECO:0000256" key="1">
    <source>
        <dbReference type="ARBA" id="ARBA00007074"/>
    </source>
</evidence>
<protein>
    <submittedName>
        <fullName evidence="6">C40 family peptidase</fullName>
    </submittedName>
</protein>
<evidence type="ECO:0000259" key="5">
    <source>
        <dbReference type="PROSITE" id="PS51935"/>
    </source>
</evidence>
<proteinExistence type="inferred from homology"/>
<dbReference type="InterPro" id="IPR038765">
    <property type="entry name" value="Papain-like_cys_pep_sf"/>
</dbReference>
<reference evidence="6" key="1">
    <citation type="submission" date="2020-10" db="EMBL/GenBank/DDBJ databases">
        <title>Connecting structure to function with the recovery of over 1000 high-quality activated sludge metagenome-assembled genomes encoding full-length rRNA genes using long-read sequencing.</title>
        <authorList>
            <person name="Singleton C.M."/>
            <person name="Petriglieri F."/>
            <person name="Kristensen J.M."/>
            <person name="Kirkegaard R.H."/>
            <person name="Michaelsen T.Y."/>
            <person name="Andersen M.H."/>
            <person name="Karst S.M."/>
            <person name="Dueholm M.S."/>
            <person name="Nielsen P.H."/>
            <person name="Albertsen M."/>
        </authorList>
    </citation>
    <scope>NUCLEOTIDE SEQUENCE</scope>
    <source>
        <strain evidence="6">Bjer_18-Q3-R1-45_BAT3C.347</strain>
    </source>
</reference>